<feature type="domain" description="CusB-like barrel-sandwich hybrid" evidence="5">
    <location>
        <begin position="131"/>
        <end position="247"/>
    </location>
</feature>
<dbReference type="InterPro" id="IPR006143">
    <property type="entry name" value="RND_pump_MFP"/>
</dbReference>
<feature type="domain" description="Heavy metal binding" evidence="3">
    <location>
        <begin position="55"/>
        <end position="82"/>
    </location>
</feature>
<protein>
    <submittedName>
        <fullName evidence="8">Efflux RND transporter periplasmic adaptor subunit</fullName>
    </submittedName>
</protein>
<dbReference type="InterPro" id="IPR058791">
    <property type="entry name" value="3HB_CusB"/>
</dbReference>
<dbReference type="InterPro" id="IPR058792">
    <property type="entry name" value="Beta-barrel_RND_2"/>
</dbReference>
<dbReference type="Pfam" id="PF19335">
    <property type="entry name" value="HMBD"/>
    <property type="match status" value="1"/>
</dbReference>
<evidence type="ECO:0000256" key="2">
    <source>
        <dbReference type="ARBA" id="ARBA00022448"/>
    </source>
</evidence>
<dbReference type="InterPro" id="IPR042230">
    <property type="entry name" value="CusF_sf"/>
</dbReference>
<dbReference type="InterPro" id="IPR058790">
    <property type="entry name" value="BSH_CusB"/>
</dbReference>
<gene>
    <name evidence="8" type="ORF">M8A51_12615</name>
</gene>
<dbReference type="SUPFAM" id="SSF111369">
    <property type="entry name" value="HlyD-like secretion proteins"/>
    <property type="match status" value="1"/>
</dbReference>
<evidence type="ECO:0000256" key="1">
    <source>
        <dbReference type="ARBA" id="ARBA00009477"/>
    </source>
</evidence>
<evidence type="ECO:0000259" key="5">
    <source>
        <dbReference type="Pfam" id="PF25919"/>
    </source>
</evidence>
<dbReference type="Pfam" id="PF25869">
    <property type="entry name" value="3HB_CusB"/>
    <property type="match status" value="1"/>
</dbReference>
<dbReference type="Gene3D" id="2.40.420.20">
    <property type="match status" value="1"/>
</dbReference>
<keyword evidence="9" id="KW-1185">Reference proteome</keyword>
<dbReference type="Gene3D" id="2.40.50.320">
    <property type="entry name" value="Copper binding periplasmic protein CusF"/>
    <property type="match status" value="1"/>
</dbReference>
<comment type="caution">
    <text evidence="8">The sequence shown here is derived from an EMBL/GenBank/DDBJ whole genome shotgun (WGS) entry which is preliminary data.</text>
</comment>
<name>A0ABT0YRA3_9BURK</name>
<evidence type="ECO:0000259" key="3">
    <source>
        <dbReference type="Pfam" id="PF19335"/>
    </source>
</evidence>
<dbReference type="Gene3D" id="6.10.140.730">
    <property type="match status" value="1"/>
</dbReference>
<comment type="similarity">
    <text evidence="1">Belongs to the membrane fusion protein (MFP) (TC 8.A.1) family.</text>
</comment>
<proteinExistence type="inferred from homology"/>
<evidence type="ECO:0000313" key="9">
    <source>
        <dbReference type="Proteomes" id="UP001165541"/>
    </source>
</evidence>
<dbReference type="InterPro" id="IPR021647">
    <property type="entry name" value="CusF_Ec"/>
</dbReference>
<organism evidence="8 9">
    <name type="scientific">Caldimonas mangrovi</name>
    <dbReference type="NCBI Taxonomy" id="2944811"/>
    <lineage>
        <taxon>Bacteria</taxon>
        <taxon>Pseudomonadati</taxon>
        <taxon>Pseudomonadota</taxon>
        <taxon>Betaproteobacteria</taxon>
        <taxon>Burkholderiales</taxon>
        <taxon>Sphaerotilaceae</taxon>
        <taxon>Caldimonas</taxon>
    </lineage>
</organism>
<dbReference type="EMBL" id="JAMKFE010000006">
    <property type="protein sequence ID" value="MCM5680373.1"/>
    <property type="molecule type" value="Genomic_DNA"/>
</dbReference>
<dbReference type="InterPro" id="IPR051909">
    <property type="entry name" value="MFP_Cation_Efflux"/>
</dbReference>
<accession>A0ABT0YRA3</accession>
<dbReference type="Pfam" id="PF25954">
    <property type="entry name" value="Beta-barrel_RND_2"/>
    <property type="match status" value="1"/>
</dbReference>
<dbReference type="NCBIfam" id="TIGR01730">
    <property type="entry name" value="RND_mfp"/>
    <property type="match status" value="1"/>
</dbReference>
<dbReference type="Proteomes" id="UP001165541">
    <property type="component" value="Unassembled WGS sequence"/>
</dbReference>
<evidence type="ECO:0000259" key="6">
    <source>
        <dbReference type="Pfam" id="PF25954"/>
    </source>
</evidence>
<dbReference type="InterPro" id="IPR058649">
    <property type="entry name" value="CzcB_C"/>
</dbReference>
<keyword evidence="2" id="KW-0813">Transport</keyword>
<dbReference type="Pfam" id="PF25919">
    <property type="entry name" value="BSH_CusB"/>
    <property type="match status" value="1"/>
</dbReference>
<sequence>MHPHSYRRAVVTLALLAAGAVGGYVGSKFTAVIPSTYKGSEAAAPGSDGGREVLYWYDPMVPNQRFDKPGKSPFMDMQLVPKYANEAATGAVAIDPRLAQSLGWRTAAVERRSGGVVLEVPATIQLNERDVAIVQARSGGFVEHVSALAPGDVIAAGAHIADLLVPEWAGAQQEFLAVRATGDTALTDAARQRLVLLGMPASLIRSVEASGKVEAVTAIRAPLAGLVDQLTVRSGMTVTPGMTLARISGLATVWLEASVPEVQAPAVVPGQAVEVRVQAWPDEPLPGKVAAVLPQASEQTRTLRVRIELPNPLGRLRSGMFAQVRFSTAGQEVLVVPAEAVVRTGRRTVVYVVDTPGRYHPVEVELGADLGDRLVVRRGLEAGQQVVASGQFLIDSEASMQGLLPRQAGAAAASVHEGEGAVVEHRGGELTVDHGPIPSLQWGAMEMPFKLAQPQLASGLKPGDRVRFRFVQAAEGYEIREIEPVASGATK</sequence>
<feature type="domain" description="CzcB-like C-terminal circularly permuted SH3-like" evidence="7">
    <location>
        <begin position="335"/>
        <end position="394"/>
    </location>
</feature>
<reference evidence="8" key="1">
    <citation type="submission" date="2022-05" db="EMBL/GenBank/DDBJ databases">
        <title>Schlegelella sp. nov., isolated from mangrove soil.</title>
        <authorList>
            <person name="Liu Y."/>
            <person name="Ge X."/>
            <person name="Liu W."/>
        </authorList>
    </citation>
    <scope>NUCLEOTIDE SEQUENCE</scope>
    <source>
        <strain evidence="8">S2-27</strain>
    </source>
</reference>
<feature type="domain" description="CusB-like three alpha-helical bundle" evidence="4">
    <location>
        <begin position="167"/>
        <end position="214"/>
    </location>
</feature>
<dbReference type="Gene3D" id="2.40.30.170">
    <property type="match status" value="1"/>
</dbReference>
<dbReference type="PANTHER" id="PTHR30097">
    <property type="entry name" value="CATION EFFLUX SYSTEM PROTEIN CUSB"/>
    <property type="match status" value="1"/>
</dbReference>
<dbReference type="Pfam" id="PF11604">
    <property type="entry name" value="CusF_Ec"/>
    <property type="match status" value="1"/>
</dbReference>
<feature type="domain" description="CusB-like beta-barrel" evidence="6">
    <location>
        <begin position="252"/>
        <end position="329"/>
    </location>
</feature>
<evidence type="ECO:0000259" key="4">
    <source>
        <dbReference type="Pfam" id="PF25869"/>
    </source>
</evidence>
<dbReference type="InterPro" id="IPR045800">
    <property type="entry name" value="HMBD"/>
</dbReference>
<evidence type="ECO:0000259" key="7">
    <source>
        <dbReference type="Pfam" id="PF25975"/>
    </source>
</evidence>
<dbReference type="PANTHER" id="PTHR30097:SF15">
    <property type="entry name" value="CATION EFFLUX SYSTEM PROTEIN CUSB"/>
    <property type="match status" value="1"/>
</dbReference>
<dbReference type="Pfam" id="PF25975">
    <property type="entry name" value="CzcB_C"/>
    <property type="match status" value="1"/>
</dbReference>
<dbReference type="RefSeq" id="WP_251778813.1">
    <property type="nucleotide sequence ID" value="NZ_JAMKFE010000006.1"/>
</dbReference>
<evidence type="ECO:0000313" key="8">
    <source>
        <dbReference type="EMBL" id="MCM5680373.1"/>
    </source>
</evidence>